<proteinExistence type="predicted"/>
<dbReference type="InterPro" id="IPR041662">
    <property type="entry name" value="SusD-like_2"/>
</dbReference>
<dbReference type="Gene3D" id="1.25.40.390">
    <property type="match status" value="1"/>
</dbReference>
<dbReference type="InterPro" id="IPR011990">
    <property type="entry name" value="TPR-like_helical_dom_sf"/>
</dbReference>
<protein>
    <submittedName>
        <fullName evidence="1">SusD-like starch-binding protein associating with outer membrane</fullName>
    </submittedName>
</protein>
<reference evidence="1 2" key="1">
    <citation type="submission" date="2018-09" db="EMBL/GenBank/DDBJ databases">
        <title>Genomic Encyclopedia of Archaeal and Bacterial Type Strains, Phase II (KMG-II): from individual species to whole genera.</title>
        <authorList>
            <person name="Goeker M."/>
        </authorList>
    </citation>
    <scope>NUCLEOTIDE SEQUENCE [LARGE SCALE GENOMIC DNA]</scope>
    <source>
        <strain evidence="1 2">DSM 27148</strain>
    </source>
</reference>
<gene>
    <name evidence="1" type="ORF">BC643_0705</name>
</gene>
<dbReference type="AlphaFoldDB" id="A0A419W4I5"/>
<comment type="caution">
    <text evidence="1">The sequence shown here is derived from an EMBL/GenBank/DDBJ whole genome shotgun (WGS) entry which is preliminary data.</text>
</comment>
<organism evidence="1 2">
    <name type="scientific">Mangrovibacterium diazotrophicum</name>
    <dbReference type="NCBI Taxonomy" id="1261403"/>
    <lineage>
        <taxon>Bacteria</taxon>
        <taxon>Pseudomonadati</taxon>
        <taxon>Bacteroidota</taxon>
        <taxon>Bacteroidia</taxon>
        <taxon>Marinilabiliales</taxon>
        <taxon>Prolixibacteraceae</taxon>
        <taxon>Mangrovibacterium</taxon>
    </lineage>
</organism>
<dbReference type="SUPFAM" id="SSF48452">
    <property type="entry name" value="TPR-like"/>
    <property type="match status" value="1"/>
</dbReference>
<dbReference type="EMBL" id="RAPN01000001">
    <property type="protein sequence ID" value="RKD90368.1"/>
    <property type="molecule type" value="Genomic_DNA"/>
</dbReference>
<name>A0A419W4I5_9BACT</name>
<dbReference type="Pfam" id="PF12771">
    <property type="entry name" value="SusD-like_2"/>
    <property type="match status" value="2"/>
</dbReference>
<sequence length="551" mass="61759">MFVMSVLVFQSCQDLTELNENPNGVEPSTVDPNLLISTVLTEYGQSVVDNGFGNVAGVMQHLEKDSWSSAFNNYDWEEEEWSGYYSMLRTNKLAYERAVEEGMEFHQGVCLVMRAMIFGRITDFWGDAPYTYALNAEDGGTDDILPPFDSQETIYKGIIDELATAASLLSKESTEYSNVSAEADVFYGGDATKWMKLANSLALRFYMRLSAKLPDYAEAGVKKMLAESLISSVDEGCMMSYIGSSDDDSWPSNTEYDSSSSNFKRYKPCTTLLYRLNELNDPRLGTWFNPVEIPIVVSSLYAPTEDTVVDDVRYITPEYLAANSMMIFDESTFKQAVEDGYTLVDTNSVYVGLPPSVSSYEPYDYNLNPNPTQGGGNVHVSYLSDLFKDAENEYLLARIFPYSEVCFLKAEAAYYGWGGVAEDSYDAGVEASLEEWGVDDDFSSYIANDGVAFDGTLDQIMEQKWIASFTNASEAWFDWRRTGLPDLQTGPSPLRDAIPLRFYYGSDEKENNATNYLAAIENLETTSYSSSDDNDSAWSKMWLLQGTDEPW</sequence>
<accession>A0A419W4I5</accession>
<evidence type="ECO:0000313" key="1">
    <source>
        <dbReference type="EMBL" id="RKD90368.1"/>
    </source>
</evidence>
<dbReference type="Proteomes" id="UP000283387">
    <property type="component" value="Unassembled WGS sequence"/>
</dbReference>
<evidence type="ECO:0000313" key="2">
    <source>
        <dbReference type="Proteomes" id="UP000283387"/>
    </source>
</evidence>
<keyword evidence="2" id="KW-1185">Reference proteome</keyword>